<dbReference type="SMR" id="A0A1D6H2M7"/>
<name>A0A1D6H2M7_MAIZE</name>
<organism evidence="1">
    <name type="scientific">Zea mays</name>
    <name type="common">Maize</name>
    <dbReference type="NCBI Taxonomy" id="4577"/>
    <lineage>
        <taxon>Eukaryota</taxon>
        <taxon>Viridiplantae</taxon>
        <taxon>Streptophyta</taxon>
        <taxon>Embryophyta</taxon>
        <taxon>Tracheophyta</taxon>
        <taxon>Spermatophyta</taxon>
        <taxon>Magnoliopsida</taxon>
        <taxon>Liliopsida</taxon>
        <taxon>Poales</taxon>
        <taxon>Poaceae</taxon>
        <taxon>PACMAD clade</taxon>
        <taxon>Panicoideae</taxon>
        <taxon>Andropogonodae</taxon>
        <taxon>Andropogoneae</taxon>
        <taxon>Tripsacinae</taxon>
        <taxon>Zea</taxon>
    </lineage>
</organism>
<reference evidence="1" key="1">
    <citation type="submission" date="2015-12" db="EMBL/GenBank/DDBJ databases">
        <title>Update maize B73 reference genome by single molecule sequencing technologies.</title>
        <authorList>
            <consortium name="Maize Genome Sequencing Project"/>
            <person name="Ware D."/>
        </authorList>
    </citation>
    <scope>NUCLEOTIDE SEQUENCE</scope>
    <source>
        <tissue evidence="1">Seedling</tissue>
    </source>
</reference>
<dbReference type="PANTHER" id="PTHR47569">
    <property type="entry name" value="NO-ASSOCIATED PROTEIN 1, CHLOROPLASTIC/MITOCHONDRIAL"/>
    <property type="match status" value="1"/>
</dbReference>
<dbReference type="InterPro" id="IPR044229">
    <property type="entry name" value="NOA1"/>
</dbReference>
<proteinExistence type="predicted"/>
<protein>
    <submittedName>
        <fullName evidence="1">NO-associated protein 1 chloroplastic/mitochondrial</fullName>
    </submittedName>
</protein>
<sequence>VDLLPRDTNLNCIGDWVVESVVKKKLNVLSVHLTSSKSLVGITGVTSEIHQERNGRDVNILGSANVGKICIYQCNAKNNGVQGPGGNDSSKIQANTVCYS</sequence>
<accession>A0A1D6H2M7</accession>
<dbReference type="ExpressionAtlas" id="A0A1D6H2M7">
    <property type="expression patterns" value="baseline and differential"/>
</dbReference>
<feature type="non-terminal residue" evidence="1">
    <location>
        <position position="1"/>
    </location>
</feature>
<dbReference type="EMBL" id="CM000781">
    <property type="protein sequence ID" value="AQK69091.1"/>
    <property type="molecule type" value="Genomic_DNA"/>
</dbReference>
<dbReference type="GO" id="GO:0003924">
    <property type="term" value="F:GTPase activity"/>
    <property type="evidence" value="ECO:0007669"/>
    <property type="project" value="InterPro"/>
</dbReference>
<dbReference type="Gene3D" id="3.40.50.300">
    <property type="entry name" value="P-loop containing nucleotide triphosphate hydrolases"/>
    <property type="match status" value="1"/>
</dbReference>
<dbReference type="AlphaFoldDB" id="A0A1D6H2M7"/>
<dbReference type="STRING" id="4577.A0A1D6H2M7"/>
<dbReference type="InterPro" id="IPR027417">
    <property type="entry name" value="P-loop_NTPase"/>
</dbReference>
<gene>
    <name evidence="1" type="ORF">ZEAMMB73_Zm00001d015531</name>
</gene>
<dbReference type="PANTHER" id="PTHR47569:SF2">
    <property type="entry name" value="NO-ASSOCIATED PROTEIN 1, CHLOROPLASTIC_MITOCHONDRIAL"/>
    <property type="match status" value="1"/>
</dbReference>
<evidence type="ECO:0000313" key="1">
    <source>
        <dbReference type="EMBL" id="AQK69091.1"/>
    </source>
</evidence>